<dbReference type="InterPro" id="IPR009081">
    <property type="entry name" value="PP-bd_ACP"/>
</dbReference>
<dbReference type="SUPFAM" id="SSF52777">
    <property type="entry name" value="CoA-dependent acyltransferases"/>
    <property type="match status" value="4"/>
</dbReference>
<evidence type="ECO:0000313" key="6">
    <source>
        <dbReference type="Proteomes" id="UP000236220"/>
    </source>
</evidence>
<dbReference type="InterPro" id="IPR036736">
    <property type="entry name" value="ACP-like_sf"/>
</dbReference>
<dbReference type="SUPFAM" id="SSF47336">
    <property type="entry name" value="ACP-like"/>
    <property type="match status" value="2"/>
</dbReference>
<dbReference type="OrthoDB" id="9757559at2"/>
<dbReference type="FunFam" id="3.30.300.30:FF:000010">
    <property type="entry name" value="Enterobactin synthetase component F"/>
    <property type="match status" value="1"/>
</dbReference>
<dbReference type="CDD" id="cd19531">
    <property type="entry name" value="LCL_NRPS-like"/>
    <property type="match status" value="2"/>
</dbReference>
<dbReference type="InterPro" id="IPR006162">
    <property type="entry name" value="Ppantetheine_attach_site"/>
</dbReference>
<dbReference type="CDD" id="cd12116">
    <property type="entry name" value="A_NRPS_Ta1_like"/>
    <property type="match status" value="1"/>
</dbReference>
<dbReference type="InterPro" id="IPR000873">
    <property type="entry name" value="AMP-dep_synth/lig_dom"/>
</dbReference>
<dbReference type="PANTHER" id="PTHR45527:SF1">
    <property type="entry name" value="FATTY ACID SYNTHASE"/>
    <property type="match status" value="1"/>
</dbReference>
<dbReference type="GO" id="GO:0005737">
    <property type="term" value="C:cytoplasm"/>
    <property type="evidence" value="ECO:0007669"/>
    <property type="project" value="TreeGrafter"/>
</dbReference>
<dbReference type="PROSITE" id="PS00012">
    <property type="entry name" value="PHOSPHOPANTETHEINE"/>
    <property type="match status" value="2"/>
</dbReference>
<evidence type="ECO:0000256" key="3">
    <source>
        <dbReference type="ARBA" id="ARBA00022553"/>
    </source>
</evidence>
<dbReference type="GO" id="GO:0003824">
    <property type="term" value="F:catalytic activity"/>
    <property type="evidence" value="ECO:0007669"/>
    <property type="project" value="InterPro"/>
</dbReference>
<reference evidence="5 6" key="1">
    <citation type="submission" date="2017-08" db="EMBL/GenBank/DDBJ databases">
        <title>Lysobacter sylvestris genome.</title>
        <authorList>
            <person name="Zhang D.-C."/>
            <person name="Albuquerque L."/>
            <person name="Franca L."/>
            <person name="Froufe H.J.C."/>
            <person name="Barroso C."/>
            <person name="Egas C."/>
            <person name="Da Costa M."/>
            <person name="Margesin R."/>
        </authorList>
    </citation>
    <scope>NUCLEOTIDE SEQUENCE [LARGE SCALE GENOMIC DNA]</scope>
    <source>
        <strain evidence="5 6">AM20-91</strain>
    </source>
</reference>
<dbReference type="GO" id="GO:0044550">
    <property type="term" value="P:secondary metabolite biosynthetic process"/>
    <property type="evidence" value="ECO:0007669"/>
    <property type="project" value="UniProtKB-ARBA"/>
</dbReference>
<keyword evidence="2" id="KW-0596">Phosphopantetheine</keyword>
<dbReference type="InterPro" id="IPR045851">
    <property type="entry name" value="AMP-bd_C_sf"/>
</dbReference>
<dbReference type="Pfam" id="PF00550">
    <property type="entry name" value="PP-binding"/>
    <property type="match status" value="2"/>
</dbReference>
<dbReference type="PANTHER" id="PTHR45527">
    <property type="entry name" value="NONRIBOSOMAL PEPTIDE SYNTHETASE"/>
    <property type="match status" value="1"/>
</dbReference>
<dbReference type="FunFam" id="3.40.50.12780:FF:000012">
    <property type="entry name" value="Non-ribosomal peptide synthetase"/>
    <property type="match status" value="1"/>
</dbReference>
<gene>
    <name evidence="5" type="ORF">Lysil_2310</name>
</gene>
<dbReference type="NCBIfam" id="TIGR01733">
    <property type="entry name" value="AA-adenyl-dom"/>
    <property type="match status" value="1"/>
</dbReference>
<keyword evidence="6" id="KW-1185">Reference proteome</keyword>
<dbReference type="InterPro" id="IPR020845">
    <property type="entry name" value="AMP-binding_CS"/>
</dbReference>
<dbReference type="InterPro" id="IPR001242">
    <property type="entry name" value="Condensation_dom"/>
</dbReference>
<evidence type="ECO:0000313" key="5">
    <source>
        <dbReference type="EMBL" id="PNS08134.1"/>
    </source>
</evidence>
<sequence>MNVETPMAPTAVAHDPFAQAVLRVVPTTEAQREIWLVDRLDREASLAYNEALSMRIDGPFDHAALKQALGGLVQRHDVLRSVLSGDGQTLCVLEHATTAMAFGNLLELGAAEQGARIAQAEIESVSVPFDLQDGPLFRATLFRLGPQSHRLLLSAHHAICDGWSWWVLVRDLGALYGAALEDRPASLPPAESFADHALAEATQSGHAHAGDEGYWHQRFSDGVPVLELPLDLPRPHTRHFASRREELELPPELLHALRETAAKQGCSLFSLMLSAFALLVARIAGQDDVVIGIPSAGQPASGKLALVGHCANTLPMRFALRKDEAFATFLAHANNDLLDAVEHRGCTLSTLLQHLAIARDPSRVPLASLLFNIDQSLEGESAAFAGARIDCRGVARIADNFELSLNAVQTPAGMRLECQYAASLLHGSTVRRWLRAYRMLLRGVVEHIDRPGSAYGLLDDDDVHELATLSPHPTSFHRERLMHQHFEASCDRRPDAVAAHDGRRGIRYGELDREANRIAHLLSVQGVKPGDLVGIAVDRGIPMLAALLGILKAGAGYIPLDPAFPAVRLQHMLDDGRPSAVLTTDVLAMALPLHGQRIVLLDDAALSAQPDTRLQSPGAADPEAIAYVIYTSGSTGTPKGVEIPHRAVANFLASMAERPGLHQDDVLVAVTTLSFDIAVLELMLPLCVGAQVVIADRETTLDGGALAACIAEHRATVMQATPATWRTLIEADWVGSAGFRVLCGGESLPATLAAQLLARSREVWNVYGPTETTVWSTCARIAPPARGMLPDIHIGRPIANTSVWILDDANLPCLRGIPGELCISGEGLARGYRNQPALTADRFIDWNGPDGRLRLYRTGDRARWRDDGMLEHLGRLDHQIKLRGYRIELGEIETRLASHPDVQSAVVLVREENEGDARLLAYVVMVPGREIEPVQLKTHLRGSLPDYMIPQHVMVLAQWPLTANGKIDRKALPLPGAFANECTTSAAAESPLQERLLEAFKSTLKLGMLGIDDDFFLSGGHSLLAAQLTTRLKKEFALHLSQRTLFDAPTVRKLSRIIDGNAAANTESQSGIIARREHREWAPLSIFQQRQALIHEFHPEVLAYSLPSGHVLNGALDLEHFRQALTTVVNRQTVLRTGFERRGDDLVQVLRSGLESRVLEPLIDLTHLAPAQRQDALETDIRTLVARPFESLADAPLFRSRLYRMADDEHVWFFMPHQIIWDGWSFDLLYAELSECYAALCAGREPSLPALPVDYGDYAIWHNAWMESDAYRGQREQWRQWMCMPNARGGWPRALPTDRPRPRLMTGTATAIPLELSPALSQSLRETAKSLDSTVFVVMLAAWFVALAHYGGDPDVVVGTPVRGRHHAETEPLMGHIVNLLPLRMDVPMTGVFADVVRLAKSSLLDSLSAPDIQLEDIAEMRSGLPGVASSILYHAQFSFQDIRDRITHWGELSHRRFDIDQPSIAEDLNLWVVDRGDGGLQGTLLYNRELLEERTARRIAGYYQHLLAELAGDPRQAIEAALHSLNDTSHDMSATMEHASAAPSALATVTRLDYLQALWERHLGVSVGPGDNFFDLGGSSMQAVRVLVELARDTGVKLRLPQLAVQTAAEIAAQLPERNIEPANSGWFKRIFGRK</sequence>
<dbReference type="Pfam" id="PF13193">
    <property type="entry name" value="AMP-binding_C"/>
    <property type="match status" value="1"/>
</dbReference>
<dbReference type="InterPro" id="IPR020806">
    <property type="entry name" value="PKS_PP-bd"/>
</dbReference>
<dbReference type="GO" id="GO:0031177">
    <property type="term" value="F:phosphopantetheine binding"/>
    <property type="evidence" value="ECO:0007669"/>
    <property type="project" value="InterPro"/>
</dbReference>
<dbReference type="Gene3D" id="3.40.50.980">
    <property type="match status" value="2"/>
</dbReference>
<dbReference type="FunFam" id="3.40.50.980:FF:000001">
    <property type="entry name" value="Non-ribosomal peptide synthetase"/>
    <property type="match status" value="1"/>
</dbReference>
<dbReference type="RefSeq" id="WP_103075755.1">
    <property type="nucleotide sequence ID" value="NZ_NPZB01000002.1"/>
</dbReference>
<dbReference type="SMART" id="SM00823">
    <property type="entry name" value="PKS_PP"/>
    <property type="match status" value="2"/>
</dbReference>
<dbReference type="InterPro" id="IPR010071">
    <property type="entry name" value="AA_adenyl_dom"/>
</dbReference>
<dbReference type="Gene3D" id="1.10.1200.10">
    <property type="entry name" value="ACP-like"/>
    <property type="match status" value="2"/>
</dbReference>
<dbReference type="Gene3D" id="3.30.559.30">
    <property type="entry name" value="Nonribosomal peptide synthetase, condensation domain"/>
    <property type="match status" value="2"/>
</dbReference>
<keyword evidence="3" id="KW-0597">Phosphoprotein</keyword>
<evidence type="ECO:0000256" key="1">
    <source>
        <dbReference type="ARBA" id="ARBA00001957"/>
    </source>
</evidence>
<comment type="cofactor">
    <cofactor evidence="1">
        <name>pantetheine 4'-phosphate</name>
        <dbReference type="ChEBI" id="CHEBI:47942"/>
    </cofactor>
</comment>
<comment type="caution">
    <text evidence="5">The sequence shown here is derived from an EMBL/GenBank/DDBJ whole genome shotgun (WGS) entry which is preliminary data.</text>
</comment>
<dbReference type="Pfam" id="PF00501">
    <property type="entry name" value="AMP-binding"/>
    <property type="match status" value="1"/>
</dbReference>
<dbReference type="Gene3D" id="3.30.300.30">
    <property type="match status" value="1"/>
</dbReference>
<dbReference type="Gene3D" id="3.30.559.10">
    <property type="entry name" value="Chloramphenicol acetyltransferase-like domain"/>
    <property type="match status" value="2"/>
</dbReference>
<dbReference type="PROSITE" id="PS50075">
    <property type="entry name" value="CARRIER"/>
    <property type="match status" value="2"/>
</dbReference>
<dbReference type="InterPro" id="IPR025110">
    <property type="entry name" value="AMP-bd_C"/>
</dbReference>
<feature type="domain" description="Carrier" evidence="4">
    <location>
        <begin position="1547"/>
        <end position="1623"/>
    </location>
</feature>
<accession>A0A2K1PZB8</accession>
<evidence type="ECO:0000256" key="2">
    <source>
        <dbReference type="ARBA" id="ARBA00022450"/>
    </source>
</evidence>
<protein>
    <submittedName>
        <fullName evidence="5">AA-adenyl-dom: amino acid adenylation domain</fullName>
    </submittedName>
</protein>
<dbReference type="EMBL" id="NPZB01000002">
    <property type="protein sequence ID" value="PNS08134.1"/>
    <property type="molecule type" value="Genomic_DNA"/>
</dbReference>
<dbReference type="Gene3D" id="2.30.38.10">
    <property type="entry name" value="Luciferase, Domain 3"/>
    <property type="match status" value="1"/>
</dbReference>
<proteinExistence type="predicted"/>
<dbReference type="InterPro" id="IPR023213">
    <property type="entry name" value="CAT-like_dom_sf"/>
</dbReference>
<evidence type="ECO:0000259" key="4">
    <source>
        <dbReference type="PROSITE" id="PS50075"/>
    </source>
</evidence>
<name>A0A2K1PZB8_9GAMM</name>
<dbReference type="PROSITE" id="PS00455">
    <property type="entry name" value="AMP_BINDING"/>
    <property type="match status" value="1"/>
</dbReference>
<dbReference type="SUPFAM" id="SSF56801">
    <property type="entry name" value="Acetyl-CoA synthetase-like"/>
    <property type="match status" value="1"/>
</dbReference>
<feature type="domain" description="Carrier" evidence="4">
    <location>
        <begin position="987"/>
        <end position="1062"/>
    </location>
</feature>
<dbReference type="Pfam" id="PF00668">
    <property type="entry name" value="Condensation"/>
    <property type="match status" value="2"/>
</dbReference>
<organism evidence="5 6">
    <name type="scientific">Solilutibacter silvestris</name>
    <dbReference type="NCBI Taxonomy" id="1645665"/>
    <lineage>
        <taxon>Bacteria</taxon>
        <taxon>Pseudomonadati</taxon>
        <taxon>Pseudomonadota</taxon>
        <taxon>Gammaproteobacteria</taxon>
        <taxon>Lysobacterales</taxon>
        <taxon>Lysobacteraceae</taxon>
        <taxon>Solilutibacter</taxon>
    </lineage>
</organism>
<dbReference type="GO" id="GO:0043041">
    <property type="term" value="P:amino acid activation for nonribosomal peptide biosynthetic process"/>
    <property type="evidence" value="ECO:0007669"/>
    <property type="project" value="TreeGrafter"/>
</dbReference>
<dbReference type="Proteomes" id="UP000236220">
    <property type="component" value="Unassembled WGS sequence"/>
</dbReference>